<feature type="domain" description="Glycoside hydrolase family 5 C-terminal" evidence="1">
    <location>
        <begin position="73"/>
        <end position="170"/>
    </location>
</feature>
<gene>
    <name evidence="2" type="ORF">K443DRAFT_685900</name>
</gene>
<dbReference type="Proteomes" id="UP000054477">
    <property type="component" value="Unassembled WGS sequence"/>
</dbReference>
<dbReference type="HOGENOM" id="CLU_1570878_0_0_1"/>
<evidence type="ECO:0000259" key="1">
    <source>
        <dbReference type="Pfam" id="PF18564"/>
    </source>
</evidence>
<reference evidence="2 3" key="1">
    <citation type="submission" date="2014-04" db="EMBL/GenBank/DDBJ databases">
        <authorList>
            <consortium name="DOE Joint Genome Institute"/>
            <person name="Kuo A."/>
            <person name="Kohler A."/>
            <person name="Nagy L.G."/>
            <person name="Floudas D."/>
            <person name="Copeland A."/>
            <person name="Barry K.W."/>
            <person name="Cichocki N."/>
            <person name="Veneault-Fourrey C."/>
            <person name="LaButti K."/>
            <person name="Lindquist E.A."/>
            <person name="Lipzen A."/>
            <person name="Lundell T."/>
            <person name="Morin E."/>
            <person name="Murat C."/>
            <person name="Sun H."/>
            <person name="Tunlid A."/>
            <person name="Henrissat B."/>
            <person name="Grigoriev I.V."/>
            <person name="Hibbett D.S."/>
            <person name="Martin F."/>
            <person name="Nordberg H.P."/>
            <person name="Cantor M.N."/>
            <person name="Hua S.X."/>
        </authorList>
    </citation>
    <scope>NUCLEOTIDE SEQUENCE [LARGE SCALE GENOMIC DNA]</scope>
    <source>
        <strain evidence="2 3">LaAM-08-1</strain>
    </source>
</reference>
<dbReference type="GO" id="GO:0016787">
    <property type="term" value="F:hydrolase activity"/>
    <property type="evidence" value="ECO:0007669"/>
    <property type="project" value="UniProtKB-KW"/>
</dbReference>
<dbReference type="InterPro" id="IPR041036">
    <property type="entry name" value="GH5_C"/>
</dbReference>
<proteinExistence type="predicted"/>
<sequence length="170" mass="19411">MNGEGETFETGDFKWQARMMDALITALEQSLIDFTENFSWFCRGCSLPPSLLYYKWDAPSLNNSGRILPSIFRPYAAKTAGIPIHFQYEMNTGTFTYAWVNSPPNPASQTHLKGEKSVFKPPRMGHPAFMFLETEIFLPSQLAHGRRVIVKGLDRGDKHQYDENPQTLFI</sequence>
<dbReference type="Pfam" id="PF18564">
    <property type="entry name" value="Glyco_hydro_5_C"/>
    <property type="match status" value="1"/>
</dbReference>
<evidence type="ECO:0000313" key="3">
    <source>
        <dbReference type="Proteomes" id="UP000054477"/>
    </source>
</evidence>
<dbReference type="OrthoDB" id="9971853at2759"/>
<dbReference type="AlphaFoldDB" id="A0A0C9WTI4"/>
<evidence type="ECO:0000313" key="2">
    <source>
        <dbReference type="EMBL" id="KIJ91583.1"/>
    </source>
</evidence>
<organism evidence="2 3">
    <name type="scientific">Laccaria amethystina LaAM-08-1</name>
    <dbReference type="NCBI Taxonomy" id="1095629"/>
    <lineage>
        <taxon>Eukaryota</taxon>
        <taxon>Fungi</taxon>
        <taxon>Dikarya</taxon>
        <taxon>Basidiomycota</taxon>
        <taxon>Agaricomycotina</taxon>
        <taxon>Agaricomycetes</taxon>
        <taxon>Agaricomycetidae</taxon>
        <taxon>Agaricales</taxon>
        <taxon>Agaricineae</taxon>
        <taxon>Hydnangiaceae</taxon>
        <taxon>Laccaria</taxon>
    </lineage>
</organism>
<dbReference type="STRING" id="1095629.A0A0C9WTI4"/>
<dbReference type="EMBL" id="KN838990">
    <property type="protein sequence ID" value="KIJ91583.1"/>
    <property type="molecule type" value="Genomic_DNA"/>
</dbReference>
<accession>A0A0C9WTI4</accession>
<name>A0A0C9WTI4_9AGAR</name>
<keyword evidence="2" id="KW-0378">Hydrolase</keyword>
<dbReference type="InterPro" id="IPR013780">
    <property type="entry name" value="Glyco_hydro_b"/>
</dbReference>
<reference evidence="3" key="2">
    <citation type="submission" date="2015-01" db="EMBL/GenBank/DDBJ databases">
        <title>Evolutionary Origins and Diversification of the Mycorrhizal Mutualists.</title>
        <authorList>
            <consortium name="DOE Joint Genome Institute"/>
            <consortium name="Mycorrhizal Genomics Consortium"/>
            <person name="Kohler A."/>
            <person name="Kuo A."/>
            <person name="Nagy L.G."/>
            <person name="Floudas D."/>
            <person name="Copeland A."/>
            <person name="Barry K.W."/>
            <person name="Cichocki N."/>
            <person name="Veneault-Fourrey C."/>
            <person name="LaButti K."/>
            <person name="Lindquist E.A."/>
            <person name="Lipzen A."/>
            <person name="Lundell T."/>
            <person name="Morin E."/>
            <person name="Murat C."/>
            <person name="Riley R."/>
            <person name="Ohm R."/>
            <person name="Sun H."/>
            <person name="Tunlid A."/>
            <person name="Henrissat B."/>
            <person name="Grigoriev I.V."/>
            <person name="Hibbett D.S."/>
            <person name="Martin F."/>
        </authorList>
    </citation>
    <scope>NUCLEOTIDE SEQUENCE [LARGE SCALE GENOMIC DNA]</scope>
    <source>
        <strain evidence="3">LaAM-08-1</strain>
    </source>
</reference>
<protein>
    <submittedName>
        <fullName evidence="2">Glycoside hydrolase family 5 protein</fullName>
    </submittedName>
</protein>
<keyword evidence="3" id="KW-1185">Reference proteome</keyword>
<dbReference type="Gene3D" id="2.60.40.1180">
    <property type="entry name" value="Golgi alpha-mannosidase II"/>
    <property type="match status" value="1"/>
</dbReference>